<name>A0A6G1E2S8_9ORYZ</name>
<evidence type="ECO:0000313" key="2">
    <source>
        <dbReference type="EMBL" id="KAF0918981.1"/>
    </source>
</evidence>
<feature type="region of interest" description="Disordered" evidence="1">
    <location>
        <begin position="21"/>
        <end position="65"/>
    </location>
</feature>
<dbReference type="AlphaFoldDB" id="A0A6G1E2S8"/>
<reference evidence="2 3" key="1">
    <citation type="submission" date="2019-11" db="EMBL/GenBank/DDBJ databases">
        <title>Whole genome sequence of Oryza granulata.</title>
        <authorList>
            <person name="Li W."/>
        </authorList>
    </citation>
    <scope>NUCLEOTIDE SEQUENCE [LARGE SCALE GENOMIC DNA]</scope>
    <source>
        <strain evidence="3">cv. Menghai</strain>
        <tissue evidence="2">Leaf</tissue>
    </source>
</reference>
<feature type="compositionally biased region" description="Low complexity" evidence="1">
    <location>
        <begin position="21"/>
        <end position="34"/>
    </location>
</feature>
<protein>
    <submittedName>
        <fullName evidence="2">Uncharacterized protein</fullName>
    </submittedName>
</protein>
<gene>
    <name evidence="2" type="ORF">E2562_027618</name>
</gene>
<evidence type="ECO:0000313" key="3">
    <source>
        <dbReference type="Proteomes" id="UP000479710"/>
    </source>
</evidence>
<proteinExistence type="predicted"/>
<keyword evidence="3" id="KW-1185">Reference proteome</keyword>
<dbReference type="EMBL" id="SPHZ02000005">
    <property type="protein sequence ID" value="KAF0918981.1"/>
    <property type="molecule type" value="Genomic_DNA"/>
</dbReference>
<organism evidence="2 3">
    <name type="scientific">Oryza meyeriana var. granulata</name>
    <dbReference type="NCBI Taxonomy" id="110450"/>
    <lineage>
        <taxon>Eukaryota</taxon>
        <taxon>Viridiplantae</taxon>
        <taxon>Streptophyta</taxon>
        <taxon>Embryophyta</taxon>
        <taxon>Tracheophyta</taxon>
        <taxon>Spermatophyta</taxon>
        <taxon>Magnoliopsida</taxon>
        <taxon>Liliopsida</taxon>
        <taxon>Poales</taxon>
        <taxon>Poaceae</taxon>
        <taxon>BOP clade</taxon>
        <taxon>Oryzoideae</taxon>
        <taxon>Oryzeae</taxon>
        <taxon>Oryzinae</taxon>
        <taxon>Oryza</taxon>
        <taxon>Oryza meyeriana</taxon>
    </lineage>
</organism>
<dbReference type="Proteomes" id="UP000479710">
    <property type="component" value="Unassembled WGS sequence"/>
</dbReference>
<evidence type="ECO:0000256" key="1">
    <source>
        <dbReference type="SAM" id="MobiDB-lite"/>
    </source>
</evidence>
<sequence length="119" mass="12527">MGENRWWEEVLAPVVVEGADPAAAASSSTAPVGGTKRLRAHPHTPVGPRSRKLGDLGDDDILGRGGSAPASSPFFLHHLRDDGISAMKVAQRQWLDGGTTSNTSVGKICVNVLDAILEF</sequence>
<comment type="caution">
    <text evidence="2">The sequence shown here is derived from an EMBL/GenBank/DDBJ whole genome shotgun (WGS) entry which is preliminary data.</text>
</comment>
<accession>A0A6G1E2S8</accession>